<dbReference type="InterPro" id="IPR000873">
    <property type="entry name" value="AMP-dep_synth/lig_dom"/>
</dbReference>
<keyword evidence="4" id="KW-0067">ATP-binding</keyword>
<dbReference type="Proteomes" id="UP000322079">
    <property type="component" value="Chromosome"/>
</dbReference>
<dbReference type="SUPFAM" id="SSF56801">
    <property type="entry name" value="Acetyl-CoA synthetase-like"/>
    <property type="match status" value="1"/>
</dbReference>
<dbReference type="InterPro" id="IPR005914">
    <property type="entry name" value="Acac_CoA_synth"/>
</dbReference>
<evidence type="ECO:0000256" key="2">
    <source>
        <dbReference type="ARBA" id="ARBA00022598"/>
    </source>
</evidence>
<evidence type="ECO:0000313" key="6">
    <source>
        <dbReference type="EMBL" id="QEL54768.1"/>
    </source>
</evidence>
<evidence type="ECO:0000256" key="3">
    <source>
        <dbReference type="ARBA" id="ARBA00022741"/>
    </source>
</evidence>
<comment type="similarity">
    <text evidence="1">Belongs to the ATP-dependent AMP-binding enzyme family.</text>
</comment>
<dbReference type="RefSeq" id="WP_149295149.1">
    <property type="nucleotide sequence ID" value="NZ_CP043473.1"/>
</dbReference>
<dbReference type="CDD" id="cd05943">
    <property type="entry name" value="AACS"/>
    <property type="match status" value="1"/>
</dbReference>
<dbReference type="NCBIfam" id="NF002937">
    <property type="entry name" value="PRK03584.1"/>
    <property type="match status" value="1"/>
</dbReference>
<keyword evidence="2 6" id="KW-0436">Ligase</keyword>
<dbReference type="InterPro" id="IPR042099">
    <property type="entry name" value="ANL_N_sf"/>
</dbReference>
<accession>A0A5C1DGM3</accession>
<sequence>MQASNTPIWTPSAERLAGCHLTAFTRLAETIWGRPLPDYRSLWHASVEDPARFWSLVWDYCGVIGDKGEVALENGDDMLAARFFPQARLNYAENLLRRDDDSLAVVFRGEDKIEQKLSWRELNQQVSRLQQAMRAAGIQPGDRVAGFMPNMPAALAAMLAASSLGAVWTSGSPDFGLDGALDRFGQTEPKILFCPDGYWYNGKAVDIRNKMIQLAQQLPSVERIVVAPYLSADGAAFAAEVPKAQTWDAFLAGYDARPVEYVRLPFNHPLFILYSSGTTGKPKCIVHGAGGTLLQHLKEHQLHADIHSGDHFFYFTTCGWMMWNWLVSGLASGAALMLYDGSPFADEGRVQWDYAADHGFTHFGTSAKYIDSLRKTAIVPARDWQLPRLRSVFSTGSPLVAESYDWVYENIKPDVSLASISGGTDIVSCFALGAPTLPVYRGELQCRGLGMAVDIFDELGRPVWQEKGELVCTKPFPSMPIGFWNDPDGAKYHQAYFHRFPGIWCHGDYAEITAHDGVIIYGRSDAVLNPGGVRIGTAEIYRQVEAFPEILESLAVGQLWQDDERVVLFVKLRDGVALDEALISRVKTQIKNGASPRHVPARIVAVADIPKTVSGKIVELAVKNIIHGRPVSNVSALANPEALKLFENLKELGE</sequence>
<protein>
    <submittedName>
        <fullName evidence="6">Acetoacetate--CoA ligase</fullName>
        <ecNumber evidence="6">6.2.1.16</ecNumber>
    </submittedName>
</protein>
<dbReference type="GO" id="GO:0030729">
    <property type="term" value="F:acetoacetate-CoA ligase activity"/>
    <property type="evidence" value="ECO:0007669"/>
    <property type="project" value="UniProtKB-EC"/>
</dbReference>
<organism evidence="6 7">
    <name type="scientific">Chromobacterium paludis</name>
    <dbReference type="NCBI Taxonomy" id="2605945"/>
    <lineage>
        <taxon>Bacteria</taxon>
        <taxon>Pseudomonadati</taxon>
        <taxon>Pseudomonadota</taxon>
        <taxon>Betaproteobacteria</taxon>
        <taxon>Neisseriales</taxon>
        <taxon>Chromobacteriaceae</taxon>
        <taxon>Chromobacterium</taxon>
    </lineage>
</organism>
<dbReference type="EC" id="6.2.1.16" evidence="6"/>
<dbReference type="PROSITE" id="PS00455">
    <property type="entry name" value="AMP_BINDING"/>
    <property type="match status" value="1"/>
</dbReference>
<dbReference type="GO" id="GO:0006629">
    <property type="term" value="P:lipid metabolic process"/>
    <property type="evidence" value="ECO:0007669"/>
    <property type="project" value="InterPro"/>
</dbReference>
<dbReference type="Gene3D" id="3.40.50.12780">
    <property type="entry name" value="N-terminal domain of ligase-like"/>
    <property type="match status" value="1"/>
</dbReference>
<dbReference type="AlphaFoldDB" id="A0A5C1DGM3"/>
<evidence type="ECO:0000259" key="5">
    <source>
        <dbReference type="Pfam" id="PF00501"/>
    </source>
</evidence>
<evidence type="ECO:0000256" key="4">
    <source>
        <dbReference type="ARBA" id="ARBA00022840"/>
    </source>
</evidence>
<gene>
    <name evidence="6" type="ORF">FYK34_03890</name>
</gene>
<dbReference type="KEGG" id="chrm:FYK34_03890"/>
<dbReference type="InterPro" id="IPR020845">
    <property type="entry name" value="AMP-binding_CS"/>
</dbReference>
<proteinExistence type="inferred from homology"/>
<dbReference type="PANTHER" id="PTHR42921">
    <property type="entry name" value="ACETOACETYL-COA SYNTHETASE"/>
    <property type="match status" value="1"/>
</dbReference>
<keyword evidence="7" id="KW-1185">Reference proteome</keyword>
<keyword evidence="3" id="KW-0547">Nucleotide-binding</keyword>
<evidence type="ECO:0000256" key="1">
    <source>
        <dbReference type="ARBA" id="ARBA00006432"/>
    </source>
</evidence>
<evidence type="ECO:0000313" key="7">
    <source>
        <dbReference type="Proteomes" id="UP000322079"/>
    </source>
</evidence>
<reference evidence="6 7" key="1">
    <citation type="submission" date="2019-08" db="EMBL/GenBank/DDBJ databases">
        <title>Chromobacterium paludis, a novel bacterium isolated from a Maryland marsh pond.</title>
        <authorList>
            <person name="Blackburn M.B."/>
            <person name="Gundersen-Rindal D.E."/>
        </authorList>
    </citation>
    <scope>NUCLEOTIDE SEQUENCE [LARGE SCALE GENOMIC DNA]</scope>
    <source>
        <strain evidence="7">IIBBL 257-1</strain>
    </source>
</reference>
<dbReference type="EMBL" id="CP043473">
    <property type="protein sequence ID" value="QEL54768.1"/>
    <property type="molecule type" value="Genomic_DNA"/>
</dbReference>
<name>A0A5C1DGM3_9NEIS</name>
<feature type="domain" description="AMP-dependent synthetase/ligase" evidence="5">
    <location>
        <begin position="98"/>
        <end position="475"/>
    </location>
</feature>
<dbReference type="GO" id="GO:0005524">
    <property type="term" value="F:ATP binding"/>
    <property type="evidence" value="ECO:0007669"/>
    <property type="project" value="UniProtKB-KW"/>
</dbReference>
<dbReference type="InterPro" id="IPR045851">
    <property type="entry name" value="AMP-bd_C_sf"/>
</dbReference>
<dbReference type="Pfam" id="PF00501">
    <property type="entry name" value="AMP-binding"/>
    <property type="match status" value="1"/>
</dbReference>
<dbReference type="NCBIfam" id="TIGR01217">
    <property type="entry name" value="ac_ac_CoA_syn"/>
    <property type="match status" value="1"/>
</dbReference>
<dbReference type="Gene3D" id="3.30.300.30">
    <property type="match status" value="1"/>
</dbReference>
<dbReference type="PANTHER" id="PTHR42921:SF1">
    <property type="entry name" value="ACETOACETYL-COA SYNTHETASE"/>
    <property type="match status" value="1"/>
</dbReference>